<comment type="caution">
    <text evidence="12">The sequence shown here is derived from an EMBL/GenBank/DDBJ whole genome shotgun (WGS) entry which is preliminary data.</text>
</comment>
<evidence type="ECO:0000256" key="5">
    <source>
        <dbReference type="ARBA" id="ARBA00023141"/>
    </source>
</evidence>
<dbReference type="GO" id="GO:0004664">
    <property type="term" value="F:prephenate dehydratase activity"/>
    <property type="evidence" value="ECO:0007669"/>
    <property type="project" value="UniProtKB-EC"/>
</dbReference>
<dbReference type="PANTHER" id="PTHR21022:SF19">
    <property type="entry name" value="PREPHENATE DEHYDRATASE-RELATED"/>
    <property type="match status" value="1"/>
</dbReference>
<dbReference type="SUPFAM" id="SSF55021">
    <property type="entry name" value="ACT-like"/>
    <property type="match status" value="1"/>
</dbReference>
<dbReference type="InterPro" id="IPR001086">
    <property type="entry name" value="Preph_deHydtase"/>
</dbReference>
<evidence type="ECO:0000256" key="2">
    <source>
        <dbReference type="ARBA" id="ARBA00013147"/>
    </source>
</evidence>
<keyword evidence="4 9" id="KW-0028">Amino-acid biosynthesis</keyword>
<evidence type="ECO:0000256" key="4">
    <source>
        <dbReference type="ARBA" id="ARBA00022605"/>
    </source>
</evidence>
<proteinExistence type="predicted"/>
<organism evidence="12 13">
    <name type="scientific">Cytobacillus eiseniae</name>
    <dbReference type="NCBI Taxonomy" id="762947"/>
    <lineage>
        <taxon>Bacteria</taxon>
        <taxon>Bacillati</taxon>
        <taxon>Bacillota</taxon>
        <taxon>Bacilli</taxon>
        <taxon>Bacillales</taxon>
        <taxon>Bacillaceae</taxon>
        <taxon>Cytobacillus</taxon>
    </lineage>
</organism>
<dbReference type="PROSITE" id="PS51671">
    <property type="entry name" value="ACT"/>
    <property type="match status" value="1"/>
</dbReference>
<dbReference type="PROSITE" id="PS51171">
    <property type="entry name" value="PREPHENATE_DEHYDR_3"/>
    <property type="match status" value="1"/>
</dbReference>
<dbReference type="PROSITE" id="PS00857">
    <property type="entry name" value="PREPHENATE_DEHYDR_1"/>
    <property type="match status" value="1"/>
</dbReference>
<dbReference type="PANTHER" id="PTHR21022">
    <property type="entry name" value="PREPHENATE DEHYDRATASE P PROTEIN"/>
    <property type="match status" value="1"/>
</dbReference>
<dbReference type="PROSITE" id="PS00858">
    <property type="entry name" value="PREPHENATE_DEHYDR_2"/>
    <property type="match status" value="1"/>
</dbReference>
<evidence type="ECO:0000256" key="3">
    <source>
        <dbReference type="ARBA" id="ARBA00021872"/>
    </source>
</evidence>
<name>A0ABS4RE32_9BACI</name>
<dbReference type="SUPFAM" id="SSF53850">
    <property type="entry name" value="Periplasmic binding protein-like II"/>
    <property type="match status" value="1"/>
</dbReference>
<reference evidence="12 13" key="1">
    <citation type="submission" date="2021-03" db="EMBL/GenBank/DDBJ databases">
        <title>Genomic Encyclopedia of Type Strains, Phase IV (KMG-IV): sequencing the most valuable type-strain genomes for metagenomic binning, comparative biology and taxonomic classification.</title>
        <authorList>
            <person name="Goeker M."/>
        </authorList>
    </citation>
    <scope>NUCLEOTIDE SEQUENCE [LARGE SCALE GENOMIC DNA]</scope>
    <source>
        <strain evidence="12 13">DSM 26675</strain>
    </source>
</reference>
<gene>
    <name evidence="9" type="primary">pheA</name>
    <name evidence="12" type="ORF">J2Z40_001126</name>
</gene>
<evidence type="ECO:0000259" key="11">
    <source>
        <dbReference type="PROSITE" id="PS51671"/>
    </source>
</evidence>
<evidence type="ECO:0000313" key="13">
    <source>
        <dbReference type="Proteomes" id="UP001519293"/>
    </source>
</evidence>
<accession>A0ABS4RE32</accession>
<dbReference type="Pfam" id="PF01842">
    <property type="entry name" value="ACT"/>
    <property type="match status" value="1"/>
</dbReference>
<evidence type="ECO:0000256" key="9">
    <source>
        <dbReference type="RuleBase" id="RU361254"/>
    </source>
</evidence>
<dbReference type="RefSeq" id="WP_066396350.1">
    <property type="nucleotide sequence ID" value="NZ_JAGIKZ010000004.1"/>
</dbReference>
<keyword evidence="5 9" id="KW-0057">Aromatic amino acid biosynthesis</keyword>
<protein>
    <recommendedName>
        <fullName evidence="3 9">Prephenate dehydratase</fullName>
        <shortName evidence="9">PDT</shortName>
        <ecNumber evidence="2 9">4.2.1.51</ecNumber>
    </recommendedName>
</protein>
<dbReference type="InterPro" id="IPR018528">
    <property type="entry name" value="Preph_deHydtase_CS"/>
</dbReference>
<dbReference type="PIRSF" id="PIRSF001500">
    <property type="entry name" value="Chor_mut_pdt_Ppr"/>
    <property type="match status" value="1"/>
</dbReference>
<evidence type="ECO:0000256" key="1">
    <source>
        <dbReference type="ARBA" id="ARBA00004741"/>
    </source>
</evidence>
<dbReference type="EC" id="4.2.1.51" evidence="2 9"/>
<dbReference type="Pfam" id="PF00800">
    <property type="entry name" value="PDT"/>
    <property type="match status" value="1"/>
</dbReference>
<feature type="domain" description="ACT" evidence="11">
    <location>
        <begin position="201"/>
        <end position="278"/>
    </location>
</feature>
<dbReference type="Gene3D" id="3.40.190.10">
    <property type="entry name" value="Periplasmic binding protein-like II"/>
    <property type="match status" value="2"/>
</dbReference>
<dbReference type="InterPro" id="IPR002912">
    <property type="entry name" value="ACT_dom"/>
</dbReference>
<evidence type="ECO:0000256" key="7">
    <source>
        <dbReference type="ARBA" id="ARBA00023239"/>
    </source>
</evidence>
<evidence type="ECO:0000313" key="12">
    <source>
        <dbReference type="EMBL" id="MBP2240569.1"/>
    </source>
</evidence>
<evidence type="ECO:0000256" key="6">
    <source>
        <dbReference type="ARBA" id="ARBA00023222"/>
    </source>
</evidence>
<feature type="domain" description="Prephenate dehydratase" evidence="10">
    <location>
        <begin position="2"/>
        <end position="182"/>
    </location>
</feature>
<dbReference type="Gene3D" id="3.30.70.260">
    <property type="match status" value="1"/>
</dbReference>
<keyword evidence="7 9" id="KW-0456">Lyase</keyword>
<keyword evidence="6 9" id="KW-0584">Phenylalanine biosynthesis</keyword>
<evidence type="ECO:0000256" key="8">
    <source>
        <dbReference type="ARBA" id="ARBA00047848"/>
    </source>
</evidence>
<dbReference type="CDD" id="cd04905">
    <property type="entry name" value="ACT_CM-PDT"/>
    <property type="match status" value="1"/>
</dbReference>
<dbReference type="NCBIfam" id="NF008865">
    <property type="entry name" value="PRK11898.1"/>
    <property type="match status" value="1"/>
</dbReference>
<dbReference type="EMBL" id="JAGIKZ010000004">
    <property type="protein sequence ID" value="MBP2240569.1"/>
    <property type="molecule type" value="Genomic_DNA"/>
</dbReference>
<comment type="catalytic activity">
    <reaction evidence="8 9">
        <text>prephenate + H(+) = 3-phenylpyruvate + CO2 + H2O</text>
        <dbReference type="Rhea" id="RHEA:21648"/>
        <dbReference type="ChEBI" id="CHEBI:15377"/>
        <dbReference type="ChEBI" id="CHEBI:15378"/>
        <dbReference type="ChEBI" id="CHEBI:16526"/>
        <dbReference type="ChEBI" id="CHEBI:18005"/>
        <dbReference type="ChEBI" id="CHEBI:29934"/>
        <dbReference type="EC" id="4.2.1.51"/>
    </reaction>
</comment>
<dbReference type="InterPro" id="IPR008242">
    <property type="entry name" value="Chor_mutase/pphenate_deHydtase"/>
</dbReference>
<sequence length="302" mass="33819">MMIGFLGPKATFTDIAVREMFSMDVTVPYSTIPDCFDALMRDEIELAVVPLENALEGSVNITLDYLVHEVDLPIIGEIISPIRQHFMVHPENEVLWKETSIIYSHSHAIAQCHKFLHKELKGIRCESTTSTAAAAQYIKEHPELKAGAIANELAAKEYGLSIVREDIHDVHYNHTRFIILSKTRLPVNKNQPSFKGYKTTVMVTLPADRAGALHQVLSAFAWRKLNLSKIESRPMKTGLGNYFFIIDVDMKQDDVLIPGVVAELEALDCKVKILGSYPFFQLGLEEALTNGMTEMANRGFNG</sequence>
<dbReference type="CDD" id="cd13633">
    <property type="entry name" value="PBP2_Sa-PDT_like"/>
    <property type="match status" value="1"/>
</dbReference>
<dbReference type="InterPro" id="IPR045865">
    <property type="entry name" value="ACT-like_dom_sf"/>
</dbReference>
<comment type="pathway">
    <text evidence="1 9">Amino-acid biosynthesis; L-phenylalanine biosynthesis; phenylpyruvate from prephenate: step 1/1.</text>
</comment>
<evidence type="ECO:0000259" key="10">
    <source>
        <dbReference type="PROSITE" id="PS51171"/>
    </source>
</evidence>
<keyword evidence="13" id="KW-1185">Reference proteome</keyword>
<dbReference type="Proteomes" id="UP001519293">
    <property type="component" value="Unassembled WGS sequence"/>
</dbReference>